<keyword evidence="1" id="KW-1133">Transmembrane helix</keyword>
<evidence type="ECO:0000256" key="1">
    <source>
        <dbReference type="SAM" id="Phobius"/>
    </source>
</evidence>
<keyword evidence="1" id="KW-0472">Membrane</keyword>
<name>T1UAK8_HELPX</name>
<dbReference type="HOGENOM" id="CLU_160605_0_0_7"/>
<evidence type="ECO:0000313" key="2">
    <source>
        <dbReference type="EMBL" id="AGT73759.1"/>
    </source>
</evidence>
<feature type="transmembrane region" description="Helical" evidence="1">
    <location>
        <begin position="21"/>
        <end position="38"/>
    </location>
</feature>
<dbReference type="KEGG" id="hpys:HPSA20_0521"/>
<evidence type="ECO:0000313" key="4">
    <source>
        <dbReference type="Proteomes" id="UP000015920"/>
    </source>
</evidence>
<reference evidence="3 4" key="1">
    <citation type="journal article" date="2013" name="Genome Announc.">
        <title>Genome Sequences of Three hpAfrica2 Strains of Helicobacter pylori.</title>
        <authorList>
            <person name="Duncan S.S."/>
            <person name="Bertoli M.T."/>
            <person name="Kersulyte D."/>
            <person name="Valk P.L."/>
            <person name="Tamma S."/>
            <person name="Segal I."/>
            <person name="McClain M.S."/>
            <person name="Cover T.L."/>
            <person name="Berg D.E."/>
        </authorList>
    </citation>
    <scope>NUCLEOTIDE SEQUENCE [LARGE SCALE GENOMIC DNA]</scope>
    <source>
        <strain evidence="3">SouthAfrica20</strain>
    </source>
</reference>
<proteinExistence type="predicted"/>
<dbReference type="Proteomes" id="UP000015920">
    <property type="component" value="Chromosome"/>
</dbReference>
<dbReference type="EMBL" id="CP006691">
    <property type="protein sequence ID" value="AGT73759.1"/>
    <property type="molecule type" value="Genomic_DNA"/>
</dbReference>
<dbReference type="KEGG" id="hpys:HPSA20_1191"/>
<organism evidence="3 4">
    <name type="scientific">Helicobacter pylori SouthAfrica20</name>
    <dbReference type="NCBI Taxonomy" id="1352356"/>
    <lineage>
        <taxon>Bacteria</taxon>
        <taxon>Pseudomonadati</taxon>
        <taxon>Campylobacterota</taxon>
        <taxon>Epsilonproteobacteria</taxon>
        <taxon>Campylobacterales</taxon>
        <taxon>Helicobacteraceae</taxon>
        <taxon>Helicobacter</taxon>
    </lineage>
</organism>
<evidence type="ECO:0000313" key="3">
    <source>
        <dbReference type="EMBL" id="AGT74411.1"/>
    </source>
</evidence>
<sequence>MENLENLLNEAKRINAKRLKTLFIFVTLNFICLGLHFITLYKPMLSACFLAVGCYLVYQWKQKAKSFNAESDFLNDEKLKMFFNVENAFFIFFLCSYLLGVARIVSVVIDPMHGGK</sequence>
<dbReference type="PATRIC" id="fig|1352356.3.peg.1163"/>
<protein>
    <submittedName>
        <fullName evidence="3">Uncharacterized protein</fullName>
    </submittedName>
</protein>
<dbReference type="AlphaFoldDB" id="T1UAK8"/>
<dbReference type="EMBL" id="CP006691">
    <property type="protein sequence ID" value="AGT74411.1"/>
    <property type="molecule type" value="Genomic_DNA"/>
</dbReference>
<accession>T1UAK8</accession>
<keyword evidence="1" id="KW-0812">Transmembrane</keyword>
<gene>
    <name evidence="2" type="ORF">HPSA20_0521</name>
    <name evidence="3" type="ORF">HPSA20_1191</name>
</gene>
<feature type="transmembrane region" description="Helical" evidence="1">
    <location>
        <begin position="88"/>
        <end position="109"/>
    </location>
</feature>